<dbReference type="InterPro" id="IPR043128">
    <property type="entry name" value="Rev_trsase/Diguanyl_cyclase"/>
</dbReference>
<keyword evidence="1" id="KW-1133">Transmembrane helix</keyword>
<name>A0A8J7PAW4_9BACT</name>
<evidence type="ECO:0000313" key="3">
    <source>
        <dbReference type="EMBL" id="MBN8661057.1"/>
    </source>
</evidence>
<dbReference type="Pfam" id="PF14332">
    <property type="entry name" value="DUF4388"/>
    <property type="match status" value="1"/>
</dbReference>
<dbReference type="EMBL" id="JAFLCK010000016">
    <property type="protein sequence ID" value="MBN8661057.1"/>
    <property type="molecule type" value="Genomic_DNA"/>
</dbReference>
<accession>A0A8J7PAW4</accession>
<feature type="transmembrane region" description="Helical" evidence="1">
    <location>
        <begin position="804"/>
        <end position="825"/>
    </location>
</feature>
<dbReference type="Gene3D" id="3.30.70.270">
    <property type="match status" value="1"/>
</dbReference>
<feature type="transmembrane region" description="Helical" evidence="1">
    <location>
        <begin position="166"/>
        <end position="186"/>
    </location>
</feature>
<sequence>MKEPLNAKLTRWMRSTIFVYSISVLLSFPLAVAVVALVTPAVVPLQAETAAIGVKQFINRSGREHDLNSLEITRLLERYNLSWLYITDGSAKPSAESARFAPYLSDYPMRSGYIKLRETNYYEAVSSLQSGYLIHVGIDATFPGLPLSAPEDLLFFWNMPFRGGSMIAIFLISAVLNFLVLARIFLEPLAKFSREIKNLAESPAPSTVAFDKIQLSPMASSELWNLKGALHDFIAALSEKEKEAREALQKQGGEAGPWLKPSEKELQEVSNQSLPKVKSTGHKATVHALKALKQSEEAFGENITEGVIERFPGLVTGVVFMKGEVLAGKATTESIVKSAGLKEGQLLELAALNLQPLFEQARTAGKAINLGPMSMKRTGLDSVMVRLNAQHIVMAPIRHRRRYLGFLLVLTKEALGPDQIRGLERLLDQTAGLYNSLLQREEKEEQIWSDPLTELRNKAYLQESVSDLNNSMGITSGQTYAIVYFSLNSESGSCDNNLDNYALSVAKAMKHLKETKHLAKLGDLSKLDLARAQPLEFAIIIRGENETFYEQCCLELGRLLETGLRAERTVVHNLVISLGLAVFPFDAMKGDDVLARAKLAMVLAENLAKPENNPIPPNGYRVTLSLAKARNVPDNFKPLRKYTAVKGELGVMDGAEVIQSMASGGRTGVLTVEDPVTNRQFTLLVEDGKAIGAELGKMQGMDALMEFVSTFETGTFVFSEKPSLDKEALQIKRMPMPSIMNCLMDSALATDNLTAARQIIKDLRTPIIAQYSDAAWQELFRHEEPGQREQHLLKEIMRMADGRFGLEAIFGALSYAPTAMVWHAAARLTSHGLIGYAVRR</sequence>
<gene>
    <name evidence="3" type="ORF">J0M35_11880</name>
</gene>
<keyword evidence="1" id="KW-0812">Transmembrane</keyword>
<organism evidence="3 4">
    <name type="scientific">Candidatus Obscuribacter phosphatis</name>
    <dbReference type="NCBI Taxonomy" id="1906157"/>
    <lineage>
        <taxon>Bacteria</taxon>
        <taxon>Bacillati</taxon>
        <taxon>Candidatus Melainabacteria</taxon>
        <taxon>Candidatus Obscuribacterales</taxon>
        <taxon>Candidatus Obscuribacteraceae</taxon>
        <taxon>Candidatus Obscuribacter</taxon>
    </lineage>
</organism>
<reference evidence="3" key="1">
    <citation type="submission" date="2021-02" db="EMBL/GenBank/DDBJ databases">
        <title>Genome-Resolved Metagenomics of a Microbial Community Performing Photosynthetic Biological Nutrient Removal.</title>
        <authorList>
            <person name="Mcdaniel E.A."/>
        </authorList>
    </citation>
    <scope>NUCLEOTIDE SEQUENCE</scope>
    <source>
        <strain evidence="3">UWPOB_OBS1</strain>
    </source>
</reference>
<evidence type="ECO:0000313" key="4">
    <source>
        <dbReference type="Proteomes" id="UP000664277"/>
    </source>
</evidence>
<dbReference type="InterPro" id="IPR025497">
    <property type="entry name" value="PatA-like_N"/>
</dbReference>
<feature type="domain" description="PatA-like N-terminal" evidence="2">
    <location>
        <begin position="646"/>
        <end position="745"/>
    </location>
</feature>
<protein>
    <submittedName>
        <fullName evidence="3">DUF4388 domain-containing protein</fullName>
    </submittedName>
</protein>
<proteinExistence type="predicted"/>
<evidence type="ECO:0000259" key="2">
    <source>
        <dbReference type="Pfam" id="PF14332"/>
    </source>
</evidence>
<evidence type="ECO:0000256" key="1">
    <source>
        <dbReference type="SAM" id="Phobius"/>
    </source>
</evidence>
<dbReference type="Proteomes" id="UP000664277">
    <property type="component" value="Unassembled WGS sequence"/>
</dbReference>
<keyword evidence="1" id="KW-0472">Membrane</keyword>
<comment type="caution">
    <text evidence="3">The sequence shown here is derived from an EMBL/GenBank/DDBJ whole genome shotgun (WGS) entry which is preliminary data.</text>
</comment>
<feature type="transmembrane region" description="Helical" evidence="1">
    <location>
        <begin position="12"/>
        <end position="38"/>
    </location>
</feature>
<dbReference type="AlphaFoldDB" id="A0A8J7PAW4"/>